<dbReference type="InterPro" id="IPR056017">
    <property type="entry name" value="DUF7596"/>
</dbReference>
<accession>A0A0N4VNE0</accession>
<gene>
    <name evidence="2" type="ORF">EVEC_LOCUS11686</name>
</gene>
<protein>
    <submittedName>
        <fullName evidence="4">YitH acetyltransferase (GNAT) domain-containing protein</fullName>
    </submittedName>
</protein>
<dbReference type="OrthoDB" id="5912250at2759"/>
<reference evidence="4" key="1">
    <citation type="submission" date="2017-02" db="UniProtKB">
        <authorList>
            <consortium name="WormBaseParasite"/>
        </authorList>
    </citation>
    <scope>IDENTIFICATION</scope>
</reference>
<evidence type="ECO:0000259" key="1">
    <source>
        <dbReference type="Pfam" id="PF24524"/>
    </source>
</evidence>
<reference evidence="2 3" key="2">
    <citation type="submission" date="2018-10" db="EMBL/GenBank/DDBJ databases">
        <authorList>
            <consortium name="Pathogen Informatics"/>
        </authorList>
    </citation>
    <scope>NUCLEOTIDE SEQUENCE [LARGE SCALE GENOMIC DNA]</scope>
</reference>
<dbReference type="Pfam" id="PF24524">
    <property type="entry name" value="DUF7596"/>
    <property type="match status" value="2"/>
</dbReference>
<dbReference type="WBParaSite" id="EVEC_0001249001-mRNA-1">
    <property type="protein sequence ID" value="EVEC_0001249001-mRNA-1"/>
    <property type="gene ID" value="EVEC_0001249001"/>
</dbReference>
<feature type="domain" description="DUF7596" evidence="1">
    <location>
        <begin position="1"/>
        <end position="46"/>
    </location>
</feature>
<name>A0A0N4VNE0_ENTVE</name>
<dbReference type="AlphaFoldDB" id="A0A0N4VNE0"/>
<feature type="domain" description="DUF7596" evidence="1">
    <location>
        <begin position="52"/>
        <end position="90"/>
    </location>
</feature>
<dbReference type="EMBL" id="UXUI01012503">
    <property type="protein sequence ID" value="VDD96935.1"/>
    <property type="molecule type" value="Genomic_DNA"/>
</dbReference>
<sequence length="228" mass="26526">MIKYSPNQAYCTIAEFDPKIKRKYVCVEQTDNPYCLKISSVQVSQTNFYHFHLTIRVLGQLNLDLKKNVTVDLLDDENLSVWRDKAAFLVTDSQHLCELTAFVQEFLKTLHTTKGDYVLKFAYIKKRLVSIYVAEDSEDFIVGYLVAKEDRVLALYSDSEEIAHTLMEKYLNGLIRKKVTICTRLGSWQVEKSPSTHVQRIYRRHTRTIPSNINWNKVYALNVGLHII</sequence>
<dbReference type="Proteomes" id="UP000274131">
    <property type="component" value="Unassembled WGS sequence"/>
</dbReference>
<keyword evidence="3" id="KW-1185">Reference proteome</keyword>
<evidence type="ECO:0000313" key="4">
    <source>
        <dbReference type="WBParaSite" id="EVEC_0001249001-mRNA-1"/>
    </source>
</evidence>
<evidence type="ECO:0000313" key="3">
    <source>
        <dbReference type="Proteomes" id="UP000274131"/>
    </source>
</evidence>
<proteinExistence type="predicted"/>
<evidence type="ECO:0000313" key="2">
    <source>
        <dbReference type="EMBL" id="VDD96935.1"/>
    </source>
</evidence>
<organism evidence="4">
    <name type="scientific">Enterobius vermicularis</name>
    <name type="common">Human pinworm</name>
    <dbReference type="NCBI Taxonomy" id="51028"/>
    <lineage>
        <taxon>Eukaryota</taxon>
        <taxon>Metazoa</taxon>
        <taxon>Ecdysozoa</taxon>
        <taxon>Nematoda</taxon>
        <taxon>Chromadorea</taxon>
        <taxon>Rhabditida</taxon>
        <taxon>Spirurina</taxon>
        <taxon>Oxyuridomorpha</taxon>
        <taxon>Oxyuroidea</taxon>
        <taxon>Oxyuridae</taxon>
        <taxon>Enterobius</taxon>
    </lineage>
</organism>